<keyword evidence="2 6" id="KW-0863">Zinc-finger</keyword>
<dbReference type="AlphaFoldDB" id="A0A1N7GVT0"/>
<dbReference type="EMBL" id="FTNR01000016">
    <property type="protein sequence ID" value="SIS16538.1"/>
    <property type="molecule type" value="Genomic_DNA"/>
</dbReference>
<feature type="binding site" evidence="5">
    <location>
        <position position="108"/>
    </location>
    <ligand>
        <name>Zn(2+)</name>
        <dbReference type="ChEBI" id="CHEBI:29105"/>
        <label>2</label>
    </ligand>
</feature>
<comment type="similarity">
    <text evidence="4">Belongs to the archaeal rpoM/eukaryotic RPA12/RPB9/RPC11 RNA polymerase family.</text>
</comment>
<reference evidence="9" key="1">
    <citation type="submission" date="2017-01" db="EMBL/GenBank/DDBJ databases">
        <authorList>
            <person name="Varghese N."/>
            <person name="Submissions S."/>
        </authorList>
    </citation>
    <scope>NUCLEOTIDE SEQUENCE [LARGE SCALE GENOMIC DNA]</scope>
    <source>
        <strain evidence="9">type strain: HArc-</strain>
    </source>
</reference>
<feature type="binding site" evidence="5">
    <location>
        <position position="24"/>
    </location>
    <ligand>
        <name>Zn(2+)</name>
        <dbReference type="ChEBI" id="CHEBI:29105"/>
        <label>1</label>
    </ligand>
</feature>
<dbReference type="PROSITE" id="PS51133">
    <property type="entry name" value="ZF_TFIIS_2"/>
    <property type="match status" value="1"/>
</dbReference>
<dbReference type="GO" id="GO:0008270">
    <property type="term" value="F:zinc ion binding"/>
    <property type="evidence" value="ECO:0007669"/>
    <property type="project" value="UniProtKB-KW"/>
</dbReference>
<dbReference type="Proteomes" id="UP000185936">
    <property type="component" value="Unassembled WGS sequence"/>
</dbReference>
<feature type="domain" description="TFIIS-type" evidence="7">
    <location>
        <begin position="76"/>
        <end position="116"/>
    </location>
</feature>
<proteinExistence type="inferred from homology"/>
<dbReference type="GO" id="GO:0006351">
    <property type="term" value="P:DNA-templated transcription"/>
    <property type="evidence" value="ECO:0007669"/>
    <property type="project" value="InterPro"/>
</dbReference>
<evidence type="ECO:0000313" key="9">
    <source>
        <dbReference type="Proteomes" id="UP000185936"/>
    </source>
</evidence>
<evidence type="ECO:0000313" key="8">
    <source>
        <dbReference type="EMBL" id="SIS16538.1"/>
    </source>
</evidence>
<keyword evidence="8" id="KW-0240">DNA-directed RNA polymerase</keyword>
<dbReference type="PIRSF" id="PIRSF005586">
    <property type="entry name" value="RNApol_RpoM"/>
    <property type="match status" value="1"/>
</dbReference>
<evidence type="ECO:0000256" key="2">
    <source>
        <dbReference type="ARBA" id="ARBA00022771"/>
    </source>
</evidence>
<feature type="binding site" evidence="5">
    <location>
        <position position="80"/>
    </location>
    <ligand>
        <name>Zn(2+)</name>
        <dbReference type="ChEBI" id="CHEBI:29105"/>
        <label>2</label>
    </ligand>
</feature>
<evidence type="ECO:0000256" key="5">
    <source>
        <dbReference type="PIRSR" id="PIRSR005586-1"/>
    </source>
</evidence>
<evidence type="ECO:0000256" key="3">
    <source>
        <dbReference type="ARBA" id="ARBA00022833"/>
    </source>
</evidence>
<dbReference type="CDD" id="cd10511">
    <property type="entry name" value="Zn-ribbon_TFS"/>
    <property type="match status" value="1"/>
</dbReference>
<feature type="binding site" evidence="5">
    <location>
        <position position="83"/>
    </location>
    <ligand>
        <name>Zn(2+)</name>
        <dbReference type="ChEBI" id="CHEBI:29105"/>
        <label>2</label>
    </ligand>
</feature>
<dbReference type="GO" id="GO:0000428">
    <property type="term" value="C:DNA-directed RNA polymerase complex"/>
    <property type="evidence" value="ECO:0007669"/>
    <property type="project" value="UniProtKB-KW"/>
</dbReference>
<evidence type="ECO:0000256" key="1">
    <source>
        <dbReference type="ARBA" id="ARBA00022723"/>
    </source>
</evidence>
<dbReference type="STRING" id="308853.SAMN05421752_1165"/>
<keyword evidence="9" id="KW-1185">Reference proteome</keyword>
<dbReference type="Gene3D" id="2.20.25.10">
    <property type="match status" value="1"/>
</dbReference>
<keyword evidence="4" id="KW-0804">Transcription</keyword>
<evidence type="ECO:0000256" key="4">
    <source>
        <dbReference type="PIRNR" id="PIRNR005586"/>
    </source>
</evidence>
<dbReference type="PANTHER" id="PTHR11239:SF12">
    <property type="entry name" value="DNA-DIRECTED RNA POLYMERASE III SUBUNIT RPC10"/>
    <property type="match status" value="1"/>
</dbReference>
<dbReference type="InterPro" id="IPR001222">
    <property type="entry name" value="Znf_TFIIS"/>
</dbReference>
<feature type="binding site" evidence="5">
    <location>
        <position position="37"/>
    </location>
    <ligand>
        <name>Zn(2+)</name>
        <dbReference type="ChEBI" id="CHEBI:29105"/>
        <label>1</label>
    </ligand>
</feature>
<protein>
    <submittedName>
        <fullName evidence="8">DNA-directed RNA polymerase subunit M</fullName>
    </submittedName>
</protein>
<keyword evidence="3 5" id="KW-0862">Zinc</keyword>
<accession>A0A1N7GVT0</accession>
<dbReference type="GO" id="GO:0003899">
    <property type="term" value="F:DNA-directed RNA polymerase activity"/>
    <property type="evidence" value="ECO:0007669"/>
    <property type="project" value="InterPro"/>
</dbReference>
<dbReference type="GO" id="GO:0003676">
    <property type="term" value="F:nucleic acid binding"/>
    <property type="evidence" value="ECO:0007669"/>
    <property type="project" value="InterPro"/>
</dbReference>
<sequence length="119" mass="13647">MTRNIRRDHPENASSDTGPVFCTCGSYRLPGHDGWQCRQGCGQPATDTNFEFTTTTSQQQDSSRFVPEDALYLPTINEICPRCGYNEAEWRLHQTRSADEPETRLFRCTRCGHKWRSDG</sequence>
<dbReference type="SUPFAM" id="SSF57783">
    <property type="entry name" value="Zinc beta-ribbon"/>
    <property type="match status" value="1"/>
</dbReference>
<dbReference type="RefSeq" id="WP_076610507.1">
    <property type="nucleotide sequence ID" value="NZ_FTNR01000016.1"/>
</dbReference>
<feature type="binding site" evidence="5">
    <location>
        <position position="111"/>
    </location>
    <ligand>
        <name>Zn(2+)</name>
        <dbReference type="ChEBI" id="CHEBI:29105"/>
        <label>2</label>
    </ligand>
</feature>
<dbReference type="Pfam" id="PF01096">
    <property type="entry name" value="Zn_ribbon_TFIIS"/>
    <property type="match status" value="1"/>
</dbReference>
<evidence type="ECO:0000256" key="6">
    <source>
        <dbReference type="PROSITE-ProRule" id="PRU00472"/>
    </source>
</evidence>
<keyword evidence="1 5" id="KW-0479">Metal-binding</keyword>
<organism evidence="8 9">
    <name type="scientific">Natronorubrum thiooxidans</name>
    <dbReference type="NCBI Taxonomy" id="308853"/>
    <lineage>
        <taxon>Archaea</taxon>
        <taxon>Methanobacteriati</taxon>
        <taxon>Methanobacteriota</taxon>
        <taxon>Stenosarchaea group</taxon>
        <taxon>Halobacteria</taxon>
        <taxon>Halobacteriales</taxon>
        <taxon>Natrialbaceae</taxon>
        <taxon>Natronorubrum</taxon>
    </lineage>
</organism>
<name>A0A1N7GVT0_9EURY</name>
<gene>
    <name evidence="8" type="ORF">SAMN05421752_1165</name>
</gene>
<dbReference type="SMART" id="SM00440">
    <property type="entry name" value="ZnF_C2C2"/>
    <property type="match status" value="1"/>
</dbReference>
<dbReference type="OrthoDB" id="72957at2157"/>
<dbReference type="InterPro" id="IPR012164">
    <property type="entry name" value="Rpa12/Rpb9/Rpc10/TFS"/>
</dbReference>
<feature type="binding site" evidence="5">
    <location>
        <position position="41"/>
    </location>
    <ligand>
        <name>Zn(2+)</name>
        <dbReference type="ChEBI" id="CHEBI:29105"/>
        <label>1</label>
    </ligand>
</feature>
<dbReference type="PANTHER" id="PTHR11239">
    <property type="entry name" value="DNA-DIRECTED RNA POLYMERASE"/>
    <property type="match status" value="1"/>
</dbReference>
<evidence type="ECO:0000259" key="7">
    <source>
        <dbReference type="PROSITE" id="PS51133"/>
    </source>
</evidence>